<keyword evidence="2 7" id="KW-0238">DNA-binding</keyword>
<dbReference type="RefSeq" id="WP_083048878.1">
    <property type="nucleotide sequence ID" value="NZ_MWQY01000004.1"/>
</dbReference>
<dbReference type="GO" id="GO:0043565">
    <property type="term" value="F:sequence-specific DNA binding"/>
    <property type="evidence" value="ECO:0007669"/>
    <property type="project" value="InterPro"/>
</dbReference>
<keyword evidence="1" id="KW-0805">Transcription regulation</keyword>
<dbReference type="Gene3D" id="3.40.50.2300">
    <property type="match status" value="1"/>
</dbReference>
<comment type="caution">
    <text evidence="7">The sequence shown here is derived from an EMBL/GenBank/DDBJ whole genome shotgun (WGS) entry which is preliminary data.</text>
</comment>
<dbReference type="PROSITE" id="PS50110">
    <property type="entry name" value="RESPONSE_REGULATORY"/>
    <property type="match status" value="1"/>
</dbReference>
<dbReference type="InterPro" id="IPR018060">
    <property type="entry name" value="HTH_AraC"/>
</dbReference>
<dbReference type="Proteomes" id="UP000192343">
    <property type="component" value="Unassembled WGS sequence"/>
</dbReference>
<proteinExistence type="predicted"/>
<feature type="domain" description="Response regulatory" evidence="6">
    <location>
        <begin position="3"/>
        <end position="116"/>
    </location>
</feature>
<dbReference type="PANTHER" id="PTHR43280">
    <property type="entry name" value="ARAC-FAMILY TRANSCRIPTIONAL REGULATOR"/>
    <property type="match status" value="1"/>
</dbReference>
<evidence type="ECO:0000256" key="1">
    <source>
        <dbReference type="ARBA" id="ARBA00023015"/>
    </source>
</evidence>
<dbReference type="PROSITE" id="PS00041">
    <property type="entry name" value="HTH_ARAC_FAMILY_1"/>
    <property type="match status" value="1"/>
</dbReference>
<dbReference type="PRINTS" id="PR00032">
    <property type="entry name" value="HTHARAC"/>
</dbReference>
<dbReference type="GO" id="GO:0003700">
    <property type="term" value="F:DNA-binding transcription factor activity"/>
    <property type="evidence" value="ECO:0007669"/>
    <property type="project" value="InterPro"/>
</dbReference>
<dbReference type="CDD" id="cd17536">
    <property type="entry name" value="REC_YesN-like"/>
    <property type="match status" value="1"/>
</dbReference>
<dbReference type="Pfam" id="PF12833">
    <property type="entry name" value="HTH_18"/>
    <property type="match status" value="1"/>
</dbReference>
<dbReference type="GO" id="GO:0000160">
    <property type="term" value="P:phosphorelay signal transduction system"/>
    <property type="evidence" value="ECO:0007669"/>
    <property type="project" value="InterPro"/>
</dbReference>
<name>A0A1Y1S111_9SPIO</name>
<dbReference type="PANTHER" id="PTHR43280:SF2">
    <property type="entry name" value="HTH-TYPE TRANSCRIPTIONAL REGULATOR EXSA"/>
    <property type="match status" value="1"/>
</dbReference>
<evidence type="ECO:0000259" key="5">
    <source>
        <dbReference type="PROSITE" id="PS01124"/>
    </source>
</evidence>
<dbReference type="InterPro" id="IPR009057">
    <property type="entry name" value="Homeodomain-like_sf"/>
</dbReference>
<dbReference type="EMBL" id="MWQY01000004">
    <property type="protein sequence ID" value="ORC36986.1"/>
    <property type="molecule type" value="Genomic_DNA"/>
</dbReference>
<dbReference type="InterPro" id="IPR001789">
    <property type="entry name" value="Sig_transdc_resp-reg_receiver"/>
</dbReference>
<dbReference type="STRING" id="1963862.B4O97_05005"/>
<dbReference type="AlphaFoldDB" id="A0A1Y1S111"/>
<dbReference type="PROSITE" id="PS01124">
    <property type="entry name" value="HTH_ARAC_FAMILY_2"/>
    <property type="match status" value="1"/>
</dbReference>
<sequence length="255" mass="29500">MNTVLLIEDEIYLLKELADTFPWDRHGFQLVGAVASIEEALEVYEKRRPDLIVTDIRLPGGSGLDIVRTCSPRAAIIITGHDQFDYARSALRLGVDDFLLKPIDDSELEEALRRVKLRLAGKKSDSSARLQPDTEESRDSRERHVIAAEDFIRRRYREDISLAEAAQELELSESYLSRTIKEFRNQTFVEMMTSYRLKLSLALLRDQRLRVGEIARSCGFQDQSYFARTFRRYYGVSPSRYRSSLKMNPLLDKEP</sequence>
<protein>
    <submittedName>
        <fullName evidence="7">DNA-binding response regulator</fullName>
    </submittedName>
</protein>
<reference evidence="7 8" key="1">
    <citation type="submission" date="2017-03" db="EMBL/GenBank/DDBJ databases">
        <title>Draft Genome sequence of Marispirochaeta sp. strain JC444.</title>
        <authorList>
            <person name="Shivani Y."/>
            <person name="Subhash Y."/>
            <person name="Sasikala C."/>
            <person name="Ramana C."/>
        </authorList>
    </citation>
    <scope>NUCLEOTIDE SEQUENCE [LARGE SCALE GENOMIC DNA]</scope>
    <source>
        <strain evidence="7 8">JC444</strain>
    </source>
</reference>
<evidence type="ECO:0000259" key="6">
    <source>
        <dbReference type="PROSITE" id="PS50110"/>
    </source>
</evidence>
<feature type="domain" description="HTH araC/xylS-type" evidence="5">
    <location>
        <begin position="146"/>
        <end position="244"/>
    </location>
</feature>
<accession>A0A1Y1S111</accession>
<dbReference type="Gene3D" id="1.10.10.60">
    <property type="entry name" value="Homeodomain-like"/>
    <property type="match status" value="2"/>
</dbReference>
<dbReference type="Pfam" id="PF00072">
    <property type="entry name" value="Response_reg"/>
    <property type="match status" value="1"/>
</dbReference>
<dbReference type="InterPro" id="IPR020449">
    <property type="entry name" value="Tscrpt_reg_AraC-type_HTH"/>
</dbReference>
<keyword evidence="3" id="KW-0804">Transcription</keyword>
<keyword evidence="4" id="KW-0597">Phosphoprotein</keyword>
<dbReference type="SMART" id="SM00448">
    <property type="entry name" value="REC"/>
    <property type="match status" value="1"/>
</dbReference>
<feature type="modified residue" description="4-aspartylphosphate" evidence="4">
    <location>
        <position position="55"/>
    </location>
</feature>
<organism evidence="7 8">
    <name type="scientific">Marispirochaeta aestuarii</name>
    <dbReference type="NCBI Taxonomy" id="1963862"/>
    <lineage>
        <taxon>Bacteria</taxon>
        <taxon>Pseudomonadati</taxon>
        <taxon>Spirochaetota</taxon>
        <taxon>Spirochaetia</taxon>
        <taxon>Spirochaetales</taxon>
        <taxon>Spirochaetaceae</taxon>
        <taxon>Marispirochaeta</taxon>
    </lineage>
</organism>
<evidence type="ECO:0000313" key="7">
    <source>
        <dbReference type="EMBL" id="ORC36986.1"/>
    </source>
</evidence>
<evidence type="ECO:0000256" key="3">
    <source>
        <dbReference type="ARBA" id="ARBA00023163"/>
    </source>
</evidence>
<evidence type="ECO:0000256" key="2">
    <source>
        <dbReference type="ARBA" id="ARBA00023125"/>
    </source>
</evidence>
<dbReference type="SUPFAM" id="SSF52172">
    <property type="entry name" value="CheY-like"/>
    <property type="match status" value="1"/>
</dbReference>
<dbReference type="InterPro" id="IPR011006">
    <property type="entry name" value="CheY-like_superfamily"/>
</dbReference>
<evidence type="ECO:0000313" key="8">
    <source>
        <dbReference type="Proteomes" id="UP000192343"/>
    </source>
</evidence>
<gene>
    <name evidence="7" type="ORF">B4O97_05005</name>
</gene>
<dbReference type="SUPFAM" id="SSF46689">
    <property type="entry name" value="Homeodomain-like"/>
    <property type="match status" value="1"/>
</dbReference>
<evidence type="ECO:0000256" key="4">
    <source>
        <dbReference type="PROSITE-ProRule" id="PRU00169"/>
    </source>
</evidence>
<dbReference type="InterPro" id="IPR018062">
    <property type="entry name" value="HTH_AraC-typ_CS"/>
</dbReference>
<dbReference type="OrthoDB" id="360808at2"/>
<dbReference type="SMART" id="SM00342">
    <property type="entry name" value="HTH_ARAC"/>
    <property type="match status" value="1"/>
</dbReference>
<keyword evidence="8" id="KW-1185">Reference proteome</keyword>